<evidence type="ECO:0000313" key="4">
    <source>
        <dbReference type="Proteomes" id="UP000299102"/>
    </source>
</evidence>
<feature type="compositionally biased region" description="Polar residues" evidence="1">
    <location>
        <begin position="9"/>
        <end position="24"/>
    </location>
</feature>
<gene>
    <name evidence="3" type="ORF">EVAR_39990_1</name>
</gene>
<dbReference type="Proteomes" id="UP000299102">
    <property type="component" value="Unassembled WGS sequence"/>
</dbReference>
<keyword evidence="4" id="KW-1185">Reference proteome</keyword>
<evidence type="ECO:0000259" key="2">
    <source>
        <dbReference type="PROSITE" id="PS50800"/>
    </source>
</evidence>
<accession>A0A4C1YEP4</accession>
<sequence length="79" mass="8962">MAGTRRLRTQSGSSGVVRQVPSNETRGRHVLTPEALAAMNKEQLRAECRRRGQRSTGNKAELVPRCFWSFLMFCWLAVL</sequence>
<protein>
    <recommendedName>
        <fullName evidence="2">SAP domain-containing protein</fullName>
    </recommendedName>
</protein>
<comment type="caution">
    <text evidence="3">The sequence shown here is derived from an EMBL/GenBank/DDBJ whole genome shotgun (WGS) entry which is preliminary data.</text>
</comment>
<dbReference type="InterPro" id="IPR003034">
    <property type="entry name" value="SAP_dom"/>
</dbReference>
<feature type="domain" description="SAP" evidence="2">
    <location>
        <begin position="36"/>
        <end position="70"/>
    </location>
</feature>
<evidence type="ECO:0000256" key="1">
    <source>
        <dbReference type="SAM" id="MobiDB-lite"/>
    </source>
</evidence>
<dbReference type="Gene3D" id="1.10.720.30">
    <property type="entry name" value="SAP domain"/>
    <property type="match status" value="1"/>
</dbReference>
<proteinExistence type="predicted"/>
<dbReference type="EMBL" id="BGZK01001213">
    <property type="protein sequence ID" value="GBP74586.1"/>
    <property type="molecule type" value="Genomic_DNA"/>
</dbReference>
<dbReference type="InterPro" id="IPR036361">
    <property type="entry name" value="SAP_dom_sf"/>
</dbReference>
<dbReference type="OrthoDB" id="7305198at2759"/>
<evidence type="ECO:0000313" key="3">
    <source>
        <dbReference type="EMBL" id="GBP74586.1"/>
    </source>
</evidence>
<organism evidence="3 4">
    <name type="scientific">Eumeta variegata</name>
    <name type="common">Bagworm moth</name>
    <name type="synonym">Eumeta japonica</name>
    <dbReference type="NCBI Taxonomy" id="151549"/>
    <lineage>
        <taxon>Eukaryota</taxon>
        <taxon>Metazoa</taxon>
        <taxon>Ecdysozoa</taxon>
        <taxon>Arthropoda</taxon>
        <taxon>Hexapoda</taxon>
        <taxon>Insecta</taxon>
        <taxon>Pterygota</taxon>
        <taxon>Neoptera</taxon>
        <taxon>Endopterygota</taxon>
        <taxon>Lepidoptera</taxon>
        <taxon>Glossata</taxon>
        <taxon>Ditrysia</taxon>
        <taxon>Tineoidea</taxon>
        <taxon>Psychidae</taxon>
        <taxon>Oiketicinae</taxon>
        <taxon>Eumeta</taxon>
    </lineage>
</organism>
<name>A0A4C1YEP4_EUMVA</name>
<dbReference type="SUPFAM" id="SSF68906">
    <property type="entry name" value="SAP domain"/>
    <property type="match status" value="1"/>
</dbReference>
<feature type="region of interest" description="Disordered" evidence="1">
    <location>
        <begin position="1"/>
        <end position="30"/>
    </location>
</feature>
<reference evidence="3 4" key="1">
    <citation type="journal article" date="2019" name="Commun. Biol.">
        <title>The bagworm genome reveals a unique fibroin gene that provides high tensile strength.</title>
        <authorList>
            <person name="Kono N."/>
            <person name="Nakamura H."/>
            <person name="Ohtoshi R."/>
            <person name="Tomita M."/>
            <person name="Numata K."/>
            <person name="Arakawa K."/>
        </authorList>
    </citation>
    <scope>NUCLEOTIDE SEQUENCE [LARGE SCALE GENOMIC DNA]</scope>
</reference>
<dbReference type="PROSITE" id="PS50800">
    <property type="entry name" value="SAP"/>
    <property type="match status" value="1"/>
</dbReference>
<dbReference type="Pfam" id="PF02037">
    <property type="entry name" value="SAP"/>
    <property type="match status" value="1"/>
</dbReference>
<dbReference type="AlphaFoldDB" id="A0A4C1YEP4"/>